<dbReference type="PANTHER" id="PTHR12684">
    <property type="entry name" value="PUTATIVE PHOSPHOTRANSFERASE"/>
    <property type="match status" value="1"/>
</dbReference>
<reference evidence="6 7" key="1">
    <citation type="submission" date="2024-05" db="EMBL/GenBank/DDBJ databases">
        <title>Sphingomonas sp. HF-S3 16S ribosomal RNA gene Genome sequencing and assembly.</title>
        <authorList>
            <person name="Lee H."/>
        </authorList>
    </citation>
    <scope>NUCLEOTIDE SEQUENCE [LARGE SCALE GENOMIC DNA]</scope>
    <source>
        <strain evidence="6 7">HF-S3</strain>
    </source>
</reference>
<sequence>MTKSISKTLSLWLRHAPERAGLTLDSAGWAPVDGVLAALARKRLPDDPDTLHRVVADCDKQRFELSPDGSLIRARQGHSTAVDLDWPVAEPPEHLFHGTVERFLPQILAEGLKPMARHHVHLSPDIETASRVGARRGEPLILRIAAGAMARAGHVFHLSSNGVWLADEVPPEFIERS</sequence>
<proteinExistence type="inferred from homology"/>
<keyword evidence="7" id="KW-1185">Reference proteome</keyword>
<evidence type="ECO:0000256" key="1">
    <source>
        <dbReference type="ARBA" id="ARBA00009836"/>
    </source>
</evidence>
<gene>
    <name evidence="5" type="primary">kptA</name>
    <name evidence="6" type="ORF">TPR58_19385</name>
</gene>
<evidence type="ECO:0000256" key="4">
    <source>
        <dbReference type="ARBA" id="ARBA00025212"/>
    </source>
</evidence>
<dbReference type="InterPro" id="IPR002745">
    <property type="entry name" value="Ptrans_KptA/Tpt1"/>
</dbReference>
<dbReference type="InterPro" id="IPR022928">
    <property type="entry name" value="RNA_2'-PTrans_KptA"/>
</dbReference>
<accession>A0ABV0BEX6</accession>
<evidence type="ECO:0000256" key="3">
    <source>
        <dbReference type="ARBA" id="ARBA00023027"/>
    </source>
</evidence>
<dbReference type="InterPro" id="IPR042081">
    <property type="entry name" value="RNA_2'-PTrans_C"/>
</dbReference>
<evidence type="ECO:0000313" key="7">
    <source>
        <dbReference type="Proteomes" id="UP001427805"/>
    </source>
</evidence>
<dbReference type="SUPFAM" id="SSF56399">
    <property type="entry name" value="ADP-ribosylation"/>
    <property type="match status" value="1"/>
</dbReference>
<evidence type="ECO:0000313" key="6">
    <source>
        <dbReference type="EMBL" id="MEN3749346.1"/>
    </source>
</evidence>
<name>A0ABV0BEX6_9SPHN</name>
<evidence type="ECO:0000256" key="2">
    <source>
        <dbReference type="ARBA" id="ARBA00022679"/>
    </source>
</evidence>
<dbReference type="HAMAP" id="MF_00299">
    <property type="entry name" value="KptA"/>
    <property type="match status" value="1"/>
</dbReference>
<dbReference type="GO" id="GO:0016740">
    <property type="term" value="F:transferase activity"/>
    <property type="evidence" value="ECO:0007669"/>
    <property type="project" value="UniProtKB-KW"/>
</dbReference>
<protein>
    <recommendedName>
        <fullName evidence="5">Probable RNA 2'-phosphotransferase</fullName>
        <ecNumber evidence="5">2.7.1.-</ecNumber>
    </recommendedName>
</protein>
<keyword evidence="3 5" id="KW-0520">NAD</keyword>
<evidence type="ECO:0000256" key="5">
    <source>
        <dbReference type="HAMAP-Rule" id="MF_00299"/>
    </source>
</evidence>
<dbReference type="EC" id="2.7.1.-" evidence="5"/>
<comment type="similarity">
    <text evidence="1 5">Belongs to the KptA/TPT1 family.</text>
</comment>
<organism evidence="6 7">
    <name type="scientific">Sphingomonas rustica</name>
    <dbReference type="NCBI Taxonomy" id="3103142"/>
    <lineage>
        <taxon>Bacteria</taxon>
        <taxon>Pseudomonadati</taxon>
        <taxon>Pseudomonadota</taxon>
        <taxon>Alphaproteobacteria</taxon>
        <taxon>Sphingomonadales</taxon>
        <taxon>Sphingomonadaceae</taxon>
        <taxon>Sphingomonas</taxon>
    </lineage>
</organism>
<dbReference type="InterPro" id="IPR042080">
    <property type="entry name" value="RNA_2'-PTrans_N"/>
</dbReference>
<keyword evidence="2 5" id="KW-0808">Transferase</keyword>
<dbReference type="RefSeq" id="WP_346248388.1">
    <property type="nucleotide sequence ID" value="NZ_JBDIZK010000013.1"/>
</dbReference>
<dbReference type="Proteomes" id="UP001427805">
    <property type="component" value="Unassembled WGS sequence"/>
</dbReference>
<dbReference type="Pfam" id="PF01885">
    <property type="entry name" value="PTS_2-RNA"/>
    <property type="match status" value="1"/>
</dbReference>
<dbReference type="NCBIfam" id="NF002014">
    <property type="entry name" value="PRK00819.1-4"/>
    <property type="match status" value="1"/>
</dbReference>
<dbReference type="EMBL" id="JBDIZK010000013">
    <property type="protein sequence ID" value="MEN3749346.1"/>
    <property type="molecule type" value="Genomic_DNA"/>
</dbReference>
<dbReference type="Gene3D" id="3.20.170.30">
    <property type="match status" value="1"/>
</dbReference>
<dbReference type="Gene3D" id="1.10.10.970">
    <property type="entry name" value="RNA 2'-phosphotransferase, Tpt1/KptA family, N-terminal domain"/>
    <property type="match status" value="1"/>
</dbReference>
<comment type="caution">
    <text evidence="6">The sequence shown here is derived from an EMBL/GenBank/DDBJ whole genome shotgun (WGS) entry which is preliminary data.</text>
</comment>
<comment type="function">
    <text evidence="4 5">Removes the 2'-phosphate from RNA via an intermediate in which the phosphate is ADP-ribosylated by NAD followed by a presumed transesterification to release the RNA and generate ADP-ribose 1''-2''-cyclic phosphate (APPR&gt;P). May function as an ADP-ribosylase.</text>
</comment>
<dbReference type="PANTHER" id="PTHR12684:SF2">
    <property type="entry name" value="TRNA 2'-PHOSPHOTRANSFERASE 1"/>
    <property type="match status" value="1"/>
</dbReference>